<accession>A0A397SAB7</accession>
<dbReference type="InterPro" id="IPR032675">
    <property type="entry name" value="LRR_dom_sf"/>
</dbReference>
<dbReference type="AlphaFoldDB" id="A0A397SAB7"/>
<dbReference type="EMBL" id="QKYT01000586">
    <property type="protein sequence ID" value="RIA83273.1"/>
    <property type="molecule type" value="Genomic_DNA"/>
</dbReference>
<comment type="caution">
    <text evidence="3">The sequence shown here is derived from an EMBL/GenBank/DDBJ whole genome shotgun (WGS) entry which is preliminary data.</text>
</comment>
<evidence type="ECO:0000313" key="4">
    <source>
        <dbReference type="Proteomes" id="UP000265703"/>
    </source>
</evidence>
<dbReference type="Gene3D" id="3.80.10.10">
    <property type="entry name" value="Ribonuclease Inhibitor"/>
    <property type="match status" value="1"/>
</dbReference>
<gene>
    <name evidence="3" type="ORF">C1645_861119</name>
</gene>
<organism evidence="3 4">
    <name type="scientific">Glomus cerebriforme</name>
    <dbReference type="NCBI Taxonomy" id="658196"/>
    <lineage>
        <taxon>Eukaryota</taxon>
        <taxon>Fungi</taxon>
        <taxon>Fungi incertae sedis</taxon>
        <taxon>Mucoromycota</taxon>
        <taxon>Glomeromycotina</taxon>
        <taxon>Glomeromycetes</taxon>
        <taxon>Glomerales</taxon>
        <taxon>Glomeraceae</taxon>
        <taxon>Glomus</taxon>
    </lineage>
</organism>
<dbReference type="Proteomes" id="UP000265703">
    <property type="component" value="Unassembled WGS sequence"/>
</dbReference>
<evidence type="ECO:0000313" key="3">
    <source>
        <dbReference type="EMBL" id="RIA83273.1"/>
    </source>
</evidence>
<dbReference type="PANTHER" id="PTHR47566">
    <property type="match status" value="1"/>
</dbReference>
<keyword evidence="2" id="KW-0677">Repeat</keyword>
<evidence type="ECO:0000256" key="1">
    <source>
        <dbReference type="ARBA" id="ARBA00022614"/>
    </source>
</evidence>
<proteinExistence type="predicted"/>
<dbReference type="SUPFAM" id="SSF52058">
    <property type="entry name" value="L domain-like"/>
    <property type="match status" value="1"/>
</dbReference>
<evidence type="ECO:0000256" key="2">
    <source>
        <dbReference type="ARBA" id="ARBA00022737"/>
    </source>
</evidence>
<dbReference type="PANTHER" id="PTHR47566:SF1">
    <property type="entry name" value="PROTEIN NUD1"/>
    <property type="match status" value="1"/>
</dbReference>
<dbReference type="GO" id="GO:0035591">
    <property type="term" value="F:signaling adaptor activity"/>
    <property type="evidence" value="ECO:0007669"/>
    <property type="project" value="TreeGrafter"/>
</dbReference>
<reference evidence="3 4" key="1">
    <citation type="submission" date="2018-06" db="EMBL/GenBank/DDBJ databases">
        <title>Comparative genomics reveals the genomic features of Rhizophagus irregularis, R. cerebriforme, R. diaphanum and Gigaspora rosea, and their symbiotic lifestyle signature.</title>
        <authorList>
            <person name="Morin E."/>
            <person name="San Clemente H."/>
            <person name="Chen E.C.H."/>
            <person name="De La Providencia I."/>
            <person name="Hainaut M."/>
            <person name="Kuo A."/>
            <person name="Kohler A."/>
            <person name="Murat C."/>
            <person name="Tang N."/>
            <person name="Roy S."/>
            <person name="Loubradou J."/>
            <person name="Henrissat B."/>
            <person name="Grigoriev I.V."/>
            <person name="Corradi N."/>
            <person name="Roux C."/>
            <person name="Martin F.M."/>
        </authorList>
    </citation>
    <scope>NUCLEOTIDE SEQUENCE [LARGE SCALE GENOMIC DNA]</scope>
    <source>
        <strain evidence="3 4">DAOM 227022</strain>
    </source>
</reference>
<name>A0A397SAB7_9GLOM</name>
<keyword evidence="1" id="KW-0433">Leucine-rich repeat</keyword>
<dbReference type="OrthoDB" id="2404189at2759"/>
<sequence>MVNAQEWLDQNYPKEIRKEIKQLNISKKDLEEKLDLSDFIELQKLNCSHNCLTNLNISQCKKLKDLRCDFNKLTRLDIENLKELEKIDCNDNCITDFDHSSLNPDKLTYLNITDNNFPKQDLSIFSKFLNLETL</sequence>
<dbReference type="STRING" id="658196.A0A397SAB7"/>
<protein>
    <submittedName>
        <fullName evidence="3">Uncharacterized protein</fullName>
    </submittedName>
</protein>
<dbReference type="InterPro" id="IPR052574">
    <property type="entry name" value="CDIRP"/>
</dbReference>
<keyword evidence="4" id="KW-1185">Reference proteome</keyword>